<reference evidence="2" key="1">
    <citation type="submission" date="2020-06" db="EMBL/GenBank/DDBJ databases">
        <authorList>
            <consortium name="Plant Systems Biology data submission"/>
        </authorList>
    </citation>
    <scope>NUCLEOTIDE SEQUENCE</scope>
    <source>
        <strain evidence="2">D6</strain>
    </source>
</reference>
<name>A0A9N8EXR0_9STRA</name>
<proteinExistence type="predicted"/>
<feature type="compositionally biased region" description="Acidic residues" evidence="1">
    <location>
        <begin position="125"/>
        <end position="134"/>
    </location>
</feature>
<dbReference type="EMBL" id="CAICTM010002004">
    <property type="protein sequence ID" value="CAB9527491.1"/>
    <property type="molecule type" value="Genomic_DNA"/>
</dbReference>
<organism evidence="2 3">
    <name type="scientific">Seminavis robusta</name>
    <dbReference type="NCBI Taxonomy" id="568900"/>
    <lineage>
        <taxon>Eukaryota</taxon>
        <taxon>Sar</taxon>
        <taxon>Stramenopiles</taxon>
        <taxon>Ochrophyta</taxon>
        <taxon>Bacillariophyta</taxon>
        <taxon>Bacillariophyceae</taxon>
        <taxon>Bacillariophycidae</taxon>
        <taxon>Naviculales</taxon>
        <taxon>Naviculaceae</taxon>
        <taxon>Seminavis</taxon>
    </lineage>
</organism>
<comment type="caution">
    <text evidence="2">The sequence shown here is derived from an EMBL/GenBank/DDBJ whole genome shotgun (WGS) entry which is preliminary data.</text>
</comment>
<dbReference type="Proteomes" id="UP001153069">
    <property type="component" value="Unassembled WGS sequence"/>
</dbReference>
<evidence type="ECO:0000313" key="2">
    <source>
        <dbReference type="EMBL" id="CAB9527491.1"/>
    </source>
</evidence>
<evidence type="ECO:0000313" key="3">
    <source>
        <dbReference type="Proteomes" id="UP001153069"/>
    </source>
</evidence>
<feature type="region of interest" description="Disordered" evidence="1">
    <location>
        <begin position="113"/>
        <end position="144"/>
    </location>
</feature>
<sequence>MMNPRAPRSLGAMMVDENRTVEQAAFLISNAQCFRTQLFNNLTPQESFLVAMNLDPDVLVEAVARRALSSGLTPEQAGRVTGAVWLSGQDAVTRHRVESGSLARTYTLRMVLEPKPIPPLPSLGSDDDDDEEDKENSKPRTKNV</sequence>
<dbReference type="AlphaFoldDB" id="A0A9N8EXR0"/>
<protein>
    <submittedName>
        <fullName evidence="2">Uncharacterized protein</fullName>
    </submittedName>
</protein>
<gene>
    <name evidence="2" type="ORF">SEMRO_2006_G310580.1</name>
</gene>
<accession>A0A9N8EXR0</accession>
<evidence type="ECO:0000256" key="1">
    <source>
        <dbReference type="SAM" id="MobiDB-lite"/>
    </source>
</evidence>
<keyword evidence="3" id="KW-1185">Reference proteome</keyword>